<dbReference type="InterPro" id="IPR013486">
    <property type="entry name" value="SpoIID/LytB"/>
</dbReference>
<organism evidence="2 3">
    <name type="scientific">Blautia faecicola</name>
    <dbReference type="NCBI Taxonomy" id="2509240"/>
    <lineage>
        <taxon>Bacteria</taxon>
        <taxon>Bacillati</taxon>
        <taxon>Bacillota</taxon>
        <taxon>Clostridia</taxon>
        <taxon>Lachnospirales</taxon>
        <taxon>Lachnospiraceae</taxon>
        <taxon>Blautia</taxon>
    </lineage>
</organism>
<evidence type="ECO:0000313" key="3">
    <source>
        <dbReference type="Proteomes" id="UP000290106"/>
    </source>
</evidence>
<sequence>MKEKLRMILAVAGIFLLLPLLLTVFLSGREALRIKKQWNMESVLPMLMCREIPWEYEEEMKKVQAVLTRSSLYLRIEEEGMDGEAWEKLWKEAKAAQRQKGYQQAYRSMEAAVKETEGEMLFYQSKVCEGVFHRISSGATRDGLEVFGKMEKGYLLSVDSNWDMYGDGYLSGHYFSEEALREQLEKAYPGLVFTEEPLEKQINMHKRDKVGYILSLTVGNKTISGEEFRQLLELPSSNFTMQAADRKIRFLCKGQGHGLGLSQYGGNVLAKEGKSYQEILRYYFPECEVKTKKS</sequence>
<evidence type="ECO:0000313" key="2">
    <source>
        <dbReference type="EMBL" id="RXS73859.1"/>
    </source>
</evidence>
<accession>A0A4Q1REC4</accession>
<dbReference type="OrthoDB" id="9794671at2"/>
<dbReference type="InterPro" id="IPR013693">
    <property type="entry name" value="SpoIID/LytB_N"/>
</dbReference>
<dbReference type="NCBIfam" id="TIGR02669">
    <property type="entry name" value="SpoIID_LytB"/>
    <property type="match status" value="1"/>
</dbReference>
<dbReference type="EMBL" id="SDKC01000001">
    <property type="protein sequence ID" value="RXS73859.1"/>
    <property type="molecule type" value="Genomic_DNA"/>
</dbReference>
<dbReference type="GO" id="GO:0030435">
    <property type="term" value="P:sporulation resulting in formation of a cellular spore"/>
    <property type="evidence" value="ECO:0007669"/>
    <property type="project" value="InterPro"/>
</dbReference>
<name>A0A4Q1REC4_9FIRM</name>
<proteinExistence type="predicted"/>
<feature type="domain" description="Sporulation stage II protein D amidase enhancer LytB N-terminal" evidence="1">
    <location>
        <begin position="32"/>
        <end position="123"/>
    </location>
</feature>
<keyword evidence="3" id="KW-1185">Reference proteome</keyword>
<comment type="caution">
    <text evidence="2">The sequence shown here is derived from an EMBL/GenBank/DDBJ whole genome shotgun (WGS) entry which is preliminary data.</text>
</comment>
<dbReference type="RefSeq" id="WP_129256733.1">
    <property type="nucleotide sequence ID" value="NZ_SDKC01000001.1"/>
</dbReference>
<dbReference type="Proteomes" id="UP000290106">
    <property type="component" value="Unassembled WGS sequence"/>
</dbReference>
<dbReference type="Pfam" id="PF08486">
    <property type="entry name" value="SpoIID"/>
    <property type="match status" value="1"/>
</dbReference>
<protein>
    <submittedName>
        <fullName evidence="2">SpoIID/LytB domain-containing protein</fullName>
    </submittedName>
</protein>
<gene>
    <name evidence="2" type="ORF">ETP43_00385</name>
</gene>
<evidence type="ECO:0000259" key="1">
    <source>
        <dbReference type="Pfam" id="PF08486"/>
    </source>
</evidence>
<reference evidence="2 3" key="1">
    <citation type="submission" date="2019-01" db="EMBL/GenBank/DDBJ databases">
        <title>Blautia sp. nov. KGMB01111 isolated human feces.</title>
        <authorList>
            <person name="Park J.-E."/>
            <person name="Kim J.-S."/>
            <person name="Park S.-H."/>
        </authorList>
    </citation>
    <scope>NUCLEOTIDE SEQUENCE [LARGE SCALE GENOMIC DNA]</scope>
    <source>
        <strain evidence="2 3">KGMB01111</strain>
    </source>
</reference>
<dbReference type="AlphaFoldDB" id="A0A4Q1REC4"/>